<reference evidence="1" key="1">
    <citation type="journal article" date="2022" name="bioRxiv">
        <title>Population genetic analysis of Ophidiomyces ophidiicola, the causative agent of snake fungal disease, indicates recent introductions to the USA.</title>
        <authorList>
            <person name="Ladner J.T."/>
            <person name="Palmer J.M."/>
            <person name="Ettinger C.L."/>
            <person name="Stajich J.E."/>
            <person name="Farrell T.M."/>
            <person name="Glorioso B.M."/>
            <person name="Lawson B."/>
            <person name="Price S.J."/>
            <person name="Stengle A.G."/>
            <person name="Grear D.A."/>
            <person name="Lorch J.M."/>
        </authorList>
    </citation>
    <scope>NUCLEOTIDE SEQUENCE</scope>
    <source>
        <strain evidence="1">NWHC 24266-5</strain>
    </source>
</reference>
<comment type="caution">
    <text evidence="1">The sequence shown here is derived from an EMBL/GenBank/DDBJ whole genome shotgun (WGS) entry which is preliminary data.</text>
</comment>
<evidence type="ECO:0000313" key="1">
    <source>
        <dbReference type="EMBL" id="KAI2383127.1"/>
    </source>
</evidence>
<name>A0ACB8UQQ0_9EURO</name>
<organism evidence="1">
    <name type="scientific">Ophidiomyces ophidiicola</name>
    <dbReference type="NCBI Taxonomy" id="1387563"/>
    <lineage>
        <taxon>Eukaryota</taxon>
        <taxon>Fungi</taxon>
        <taxon>Dikarya</taxon>
        <taxon>Ascomycota</taxon>
        <taxon>Pezizomycotina</taxon>
        <taxon>Eurotiomycetes</taxon>
        <taxon>Eurotiomycetidae</taxon>
        <taxon>Onygenales</taxon>
        <taxon>Onygenaceae</taxon>
        <taxon>Ophidiomyces</taxon>
    </lineage>
</organism>
<dbReference type="EMBL" id="JALBCA010000098">
    <property type="protein sequence ID" value="KAI2383127.1"/>
    <property type="molecule type" value="Genomic_DNA"/>
</dbReference>
<sequence length="228" mass="25699">MVVVSQLLSVDEEVQILQKFLHECTRNRQVMWSGVPYDHAQRWAREHGMQTLSIAMGSLVDKNHPSCLKSKMSSSRWSKYMKGASAIFAYYISQGATVMVLTPPPPHKFNPSGRTNYQAIEEPILKGAFGGRAVSRIEMVHPTVKGAENFSYQAWPMDETCIWIANFGALAVKEPRWRKAQSGISLRLTIRGNEVTTDQPTLQGKGVIDIGLDIRKVVWALLLLMRKR</sequence>
<protein>
    <submittedName>
        <fullName evidence="1">Uncharacterized protein</fullName>
    </submittedName>
</protein>
<gene>
    <name evidence="1" type="ORF">LOY88_005477</name>
</gene>
<proteinExistence type="predicted"/>
<accession>A0ACB8UQQ0</accession>